<evidence type="ECO:0000313" key="2">
    <source>
        <dbReference type="Proteomes" id="UP000608345"/>
    </source>
</evidence>
<sequence length="368" mass="42038">MEVSPSPAVKQASRLPPGFWQALEQEPYKHSFYHVMRWLDACTGMRQPLGRESLPSHESVRLRQEPSLAFAASTLGKVNLDKDGPPVISTLGFGLFGPNGPLPLHLTEYVRERIFHHRDHTLSAFADIFHHRLITLFYRAWADAQSTVSLDRKENRFTRYVASLINQGEESLQNRDSVMDHAKYFFAGHLVRQTRNPEGLTQILSTFFNIQVNIQEFVPQWIKLEPNQQLQLGGSLGLGQDTILGIAVRDAQHKFRLKLGPLNRHQFESFLPGTKNARQLMDWLRQYIGIELSWDALLELDKNEVNGIRLGQAVPLGLGTWMGKRAPSLGHARDVIIDYEQRFRKSRQNRCSHAGAWEQDTFGGHFRA</sequence>
<dbReference type="PANTHER" id="PTHR35564">
    <property type="match status" value="1"/>
</dbReference>
<dbReference type="NCBIfam" id="TIGR03347">
    <property type="entry name" value="VI_chp_1"/>
    <property type="match status" value="1"/>
</dbReference>
<protein>
    <recommendedName>
        <fullName evidence="3">Type VI secretion system baseplate subunit TssG</fullName>
    </recommendedName>
</protein>
<reference evidence="1" key="2">
    <citation type="submission" date="2020-09" db="EMBL/GenBank/DDBJ databases">
        <authorList>
            <person name="Sun Q."/>
            <person name="Kim S."/>
        </authorList>
    </citation>
    <scope>NUCLEOTIDE SEQUENCE</scope>
    <source>
        <strain evidence="1">KCTC 23732</strain>
    </source>
</reference>
<organism evidence="1 2">
    <name type="scientific">Advenella faeciporci</name>
    <dbReference type="NCBI Taxonomy" id="797535"/>
    <lineage>
        <taxon>Bacteria</taxon>
        <taxon>Pseudomonadati</taxon>
        <taxon>Pseudomonadota</taxon>
        <taxon>Betaproteobacteria</taxon>
        <taxon>Burkholderiales</taxon>
        <taxon>Alcaligenaceae</taxon>
    </lineage>
</organism>
<evidence type="ECO:0008006" key="3">
    <source>
        <dbReference type="Google" id="ProtNLM"/>
    </source>
</evidence>
<dbReference type="InterPro" id="IPR010732">
    <property type="entry name" value="T6SS_TssG-like"/>
</dbReference>
<dbReference type="EMBL" id="BMYS01000013">
    <property type="protein sequence ID" value="GGW88860.1"/>
    <property type="molecule type" value="Genomic_DNA"/>
</dbReference>
<name>A0A918MZ76_9BURK</name>
<accession>A0A918MZ76</accession>
<gene>
    <name evidence="1" type="ORF">GCM10011450_18780</name>
</gene>
<keyword evidence="2" id="KW-1185">Reference proteome</keyword>
<dbReference type="Proteomes" id="UP000608345">
    <property type="component" value="Unassembled WGS sequence"/>
</dbReference>
<dbReference type="AlphaFoldDB" id="A0A918MZ76"/>
<dbReference type="RefSeq" id="WP_189385234.1">
    <property type="nucleotide sequence ID" value="NZ_BAABFY010000017.1"/>
</dbReference>
<dbReference type="PANTHER" id="PTHR35564:SF4">
    <property type="entry name" value="CYTOPLASMIC PROTEIN"/>
    <property type="match status" value="1"/>
</dbReference>
<reference evidence="1" key="1">
    <citation type="journal article" date="2014" name="Int. J. Syst. Evol. Microbiol.">
        <title>Complete genome sequence of Corynebacterium casei LMG S-19264T (=DSM 44701T), isolated from a smear-ripened cheese.</title>
        <authorList>
            <consortium name="US DOE Joint Genome Institute (JGI-PGF)"/>
            <person name="Walter F."/>
            <person name="Albersmeier A."/>
            <person name="Kalinowski J."/>
            <person name="Ruckert C."/>
        </authorList>
    </citation>
    <scope>NUCLEOTIDE SEQUENCE</scope>
    <source>
        <strain evidence="1">KCTC 23732</strain>
    </source>
</reference>
<dbReference type="Pfam" id="PF06996">
    <property type="entry name" value="T6SS_TssG"/>
    <property type="match status" value="1"/>
</dbReference>
<comment type="caution">
    <text evidence="1">The sequence shown here is derived from an EMBL/GenBank/DDBJ whole genome shotgun (WGS) entry which is preliminary data.</text>
</comment>
<proteinExistence type="predicted"/>
<evidence type="ECO:0000313" key="1">
    <source>
        <dbReference type="EMBL" id="GGW88860.1"/>
    </source>
</evidence>